<evidence type="ECO:0000313" key="2">
    <source>
        <dbReference type="Proteomes" id="UP001469365"/>
    </source>
</evidence>
<keyword evidence="2" id="KW-1185">Reference proteome</keyword>
<organism evidence="1 2">
    <name type="scientific">Paenibacillus filicis</name>
    <dbReference type="NCBI Taxonomy" id="669464"/>
    <lineage>
        <taxon>Bacteria</taxon>
        <taxon>Bacillati</taxon>
        <taxon>Bacillota</taxon>
        <taxon>Bacilli</taxon>
        <taxon>Bacillales</taxon>
        <taxon>Paenibacillaceae</taxon>
        <taxon>Paenibacillus</taxon>
    </lineage>
</organism>
<protein>
    <recommendedName>
        <fullName evidence="3">Spore coat protein</fullName>
    </recommendedName>
</protein>
<proteinExistence type="predicted"/>
<reference evidence="1 2" key="1">
    <citation type="submission" date="2024-04" db="EMBL/GenBank/DDBJ databases">
        <title>draft genome sequnece of Paenibacillus filicis.</title>
        <authorList>
            <person name="Kim D.-U."/>
        </authorList>
    </citation>
    <scope>NUCLEOTIDE SEQUENCE [LARGE SCALE GENOMIC DNA]</scope>
    <source>
        <strain evidence="1 2">KACC14197</strain>
    </source>
</reference>
<name>A0ABU9DK28_9BACL</name>
<dbReference type="RefSeq" id="WP_341415526.1">
    <property type="nucleotide sequence ID" value="NZ_JBBPCC010000006.1"/>
</dbReference>
<evidence type="ECO:0000313" key="1">
    <source>
        <dbReference type="EMBL" id="MEK8128445.1"/>
    </source>
</evidence>
<evidence type="ECO:0008006" key="3">
    <source>
        <dbReference type="Google" id="ProtNLM"/>
    </source>
</evidence>
<gene>
    <name evidence="1" type="ORF">WMW72_11065</name>
</gene>
<accession>A0ABU9DK28</accession>
<sequence length="74" mass="8390">MHMQPMTSKELEYIVDSMSNEDLLIKHNAAVAASIKLPAASQLCSEMVSIHRRHYDLLLQSLYQHQEAAPTQPQ</sequence>
<dbReference type="Proteomes" id="UP001469365">
    <property type="component" value="Unassembled WGS sequence"/>
</dbReference>
<comment type="caution">
    <text evidence="1">The sequence shown here is derived from an EMBL/GenBank/DDBJ whole genome shotgun (WGS) entry which is preliminary data.</text>
</comment>
<dbReference type="EMBL" id="JBBPCC010000006">
    <property type="protein sequence ID" value="MEK8128445.1"/>
    <property type="molecule type" value="Genomic_DNA"/>
</dbReference>